<sequence length="500" mass="54232">MGNDNGNLIIRNLTITPLELIHVDRFEATPPSSPPPGKHNGGISKIAARFTHNFKGTPSVTAAAHHAALTSGAPTSSHDITDLLVQPFSERTTDISAPGAEYRQSHLRLTFFEPGEESSHRYTADIPGPSPRSIVMTASPSPSNNSSTTNTTSSESDSDPPKEFTLIYIPTLHHLSIFSSASLPTWMSRLSPYYPLSSLSIPGTHNSPTCYVALPSVRCQAVSVTDQLLNGVRFLDIRVSCPGGAVPYFHDLLNTEVYPFLDAHPSETILVSLKREGTGKGTDQQLSQHLHAGYFTRDLDKDGRPRWYTNPTIPTLGDVRGRVVLVRRFNIDDSLKGEHDGRGLGIDGSVWPDNCADGTCGSGTIRVQDYYELAQSSEIGKKTKLVQEELERAAQQVYVLPGMPGGPQPQSGPLPLFVNFLSGSNFFNASCWPENIAKKINPAIIEYLCRDHGAPGKGPGQLTIGDAATGIVVTDWVGNNGDWDLIRCIVGWNARLQLKS</sequence>
<accession>A0AA40C545</accession>
<feature type="domain" description="Phosphatidylinositol-specific phospholipase C X" evidence="2">
    <location>
        <begin position="194"/>
        <end position="328"/>
    </location>
</feature>
<reference evidence="3" key="1">
    <citation type="submission" date="2023-06" db="EMBL/GenBank/DDBJ databases">
        <title>Genome-scale phylogeny and comparative genomics of the fungal order Sordariales.</title>
        <authorList>
            <consortium name="Lawrence Berkeley National Laboratory"/>
            <person name="Hensen N."/>
            <person name="Bonometti L."/>
            <person name="Westerberg I."/>
            <person name="Brannstrom I.O."/>
            <person name="Guillou S."/>
            <person name="Cros-Aarteil S."/>
            <person name="Calhoun S."/>
            <person name="Haridas S."/>
            <person name="Kuo A."/>
            <person name="Mondo S."/>
            <person name="Pangilinan J."/>
            <person name="Riley R."/>
            <person name="LaButti K."/>
            <person name="Andreopoulos B."/>
            <person name="Lipzen A."/>
            <person name="Chen C."/>
            <person name="Yanf M."/>
            <person name="Daum C."/>
            <person name="Ng V."/>
            <person name="Clum A."/>
            <person name="Steindorff A."/>
            <person name="Ohm R."/>
            <person name="Martin F."/>
            <person name="Silar P."/>
            <person name="Natvig D."/>
            <person name="Lalanne C."/>
            <person name="Gautier V."/>
            <person name="Ament-velasquez S.L."/>
            <person name="Kruys A."/>
            <person name="Hutchinson M.I."/>
            <person name="Powell A.J."/>
            <person name="Barry K."/>
            <person name="Miller A.N."/>
            <person name="Grigoriev I.V."/>
            <person name="Debuchy R."/>
            <person name="Gladieux P."/>
            <person name="Thoren M.H."/>
            <person name="Johannesson H."/>
        </authorList>
    </citation>
    <scope>NUCLEOTIDE SEQUENCE</scope>
    <source>
        <strain evidence="3">SMH3391-2</strain>
    </source>
</reference>
<dbReference type="SMART" id="SM00148">
    <property type="entry name" value="PLCXc"/>
    <property type="match status" value="1"/>
</dbReference>
<evidence type="ECO:0000259" key="2">
    <source>
        <dbReference type="SMART" id="SM00148"/>
    </source>
</evidence>
<dbReference type="InterPro" id="IPR017946">
    <property type="entry name" value="PLC-like_Pdiesterase_TIM-brl"/>
</dbReference>
<dbReference type="Proteomes" id="UP001174934">
    <property type="component" value="Unassembled WGS sequence"/>
</dbReference>
<dbReference type="CDD" id="cd08586">
    <property type="entry name" value="PI-PLCc_BcPLC_like"/>
    <property type="match status" value="1"/>
</dbReference>
<dbReference type="GO" id="GO:0006629">
    <property type="term" value="P:lipid metabolic process"/>
    <property type="evidence" value="ECO:0007669"/>
    <property type="project" value="InterPro"/>
</dbReference>
<dbReference type="AlphaFoldDB" id="A0AA40C545"/>
<dbReference type="PANTHER" id="PTHR13593:SF113">
    <property type="entry name" value="SI:DKEY-266F7.9"/>
    <property type="match status" value="1"/>
</dbReference>
<dbReference type="InterPro" id="IPR051057">
    <property type="entry name" value="PI-PLC_domain"/>
</dbReference>
<gene>
    <name evidence="3" type="ORF">B0T17DRAFT_530758</name>
</gene>
<name>A0AA40C545_9PEZI</name>
<protein>
    <submittedName>
        <fullName evidence="3">PLC-like phosphodiesterase</fullName>
    </submittedName>
</protein>
<evidence type="ECO:0000256" key="1">
    <source>
        <dbReference type="SAM" id="MobiDB-lite"/>
    </source>
</evidence>
<dbReference type="EMBL" id="JAULSR010000003">
    <property type="protein sequence ID" value="KAK0624668.1"/>
    <property type="molecule type" value="Genomic_DNA"/>
</dbReference>
<evidence type="ECO:0000313" key="3">
    <source>
        <dbReference type="EMBL" id="KAK0624668.1"/>
    </source>
</evidence>
<feature type="region of interest" description="Disordered" evidence="1">
    <location>
        <begin position="113"/>
        <end position="161"/>
    </location>
</feature>
<organism evidence="3 4">
    <name type="scientific">Bombardia bombarda</name>
    <dbReference type="NCBI Taxonomy" id="252184"/>
    <lineage>
        <taxon>Eukaryota</taxon>
        <taxon>Fungi</taxon>
        <taxon>Dikarya</taxon>
        <taxon>Ascomycota</taxon>
        <taxon>Pezizomycotina</taxon>
        <taxon>Sordariomycetes</taxon>
        <taxon>Sordariomycetidae</taxon>
        <taxon>Sordariales</taxon>
        <taxon>Lasiosphaeriaceae</taxon>
        <taxon>Bombardia</taxon>
    </lineage>
</organism>
<dbReference type="InterPro" id="IPR000909">
    <property type="entry name" value="PLipase_C_PInositol-sp_X_dom"/>
</dbReference>
<keyword evidence="4" id="KW-1185">Reference proteome</keyword>
<proteinExistence type="predicted"/>
<dbReference type="GO" id="GO:0008081">
    <property type="term" value="F:phosphoric diester hydrolase activity"/>
    <property type="evidence" value="ECO:0007669"/>
    <property type="project" value="InterPro"/>
</dbReference>
<dbReference type="Gene3D" id="3.20.20.190">
    <property type="entry name" value="Phosphatidylinositol (PI) phosphodiesterase"/>
    <property type="match status" value="1"/>
</dbReference>
<dbReference type="SUPFAM" id="SSF51695">
    <property type="entry name" value="PLC-like phosphodiesterases"/>
    <property type="match status" value="1"/>
</dbReference>
<feature type="compositionally biased region" description="Low complexity" evidence="1">
    <location>
        <begin position="139"/>
        <end position="155"/>
    </location>
</feature>
<comment type="caution">
    <text evidence="3">The sequence shown here is derived from an EMBL/GenBank/DDBJ whole genome shotgun (WGS) entry which is preliminary data.</text>
</comment>
<dbReference type="PANTHER" id="PTHR13593">
    <property type="match status" value="1"/>
</dbReference>
<evidence type="ECO:0000313" key="4">
    <source>
        <dbReference type="Proteomes" id="UP001174934"/>
    </source>
</evidence>